<feature type="domain" description="Myosin motor" evidence="15">
    <location>
        <begin position="86"/>
        <end position="757"/>
    </location>
</feature>
<keyword evidence="3" id="KW-0677">Repeat</keyword>
<evidence type="ECO:0000313" key="17">
    <source>
        <dbReference type="Ensembl" id="ENSSTUP00000049478.1"/>
    </source>
</evidence>
<dbReference type="InterPro" id="IPR037990">
    <property type="entry name" value="Myo5b_CBD"/>
</dbReference>
<evidence type="ECO:0000256" key="7">
    <source>
        <dbReference type="ARBA" id="ARBA00023054"/>
    </source>
</evidence>
<dbReference type="Pfam" id="PF00063">
    <property type="entry name" value="Myosin_head"/>
    <property type="match status" value="1"/>
</dbReference>
<reference evidence="17" key="2">
    <citation type="submission" date="2025-09" db="UniProtKB">
        <authorList>
            <consortium name="Ensembl"/>
        </authorList>
    </citation>
    <scope>IDENTIFICATION</scope>
</reference>
<dbReference type="SUPFAM" id="SSF52540">
    <property type="entry name" value="P-loop containing nucleoside triphosphate hydrolases"/>
    <property type="match status" value="2"/>
</dbReference>
<evidence type="ECO:0000259" key="15">
    <source>
        <dbReference type="PROSITE" id="PS51456"/>
    </source>
</evidence>
<dbReference type="PROSITE" id="PS51126">
    <property type="entry name" value="DILUTE"/>
    <property type="match status" value="1"/>
</dbReference>
<dbReference type="Gene3D" id="1.20.120.720">
    <property type="entry name" value="Myosin VI head, motor domain, U50 subdomain"/>
    <property type="match status" value="1"/>
</dbReference>
<evidence type="ECO:0000256" key="3">
    <source>
        <dbReference type="ARBA" id="ARBA00022737"/>
    </source>
</evidence>
<gene>
    <name evidence="17" type="primary">LOC115149236</name>
</gene>
<feature type="compositionally biased region" description="Polar residues" evidence="13">
    <location>
        <begin position="1092"/>
        <end position="1112"/>
    </location>
</feature>
<dbReference type="GO" id="GO:0051015">
    <property type="term" value="F:actin filament binding"/>
    <property type="evidence" value="ECO:0007669"/>
    <property type="project" value="TreeGrafter"/>
</dbReference>
<keyword evidence="5 11" id="KW-0067">ATP-binding</keyword>
<dbReference type="PROSITE" id="PS51456">
    <property type="entry name" value="MYOSIN_MOTOR"/>
    <property type="match status" value="1"/>
</dbReference>
<dbReference type="SMART" id="SM00242">
    <property type="entry name" value="MYSc"/>
    <property type="match status" value="1"/>
</dbReference>
<name>A0A673ZRJ2_SALTR</name>
<evidence type="ECO:0000256" key="11">
    <source>
        <dbReference type="PROSITE-ProRule" id="PRU00782"/>
    </source>
</evidence>
<dbReference type="Gene3D" id="3.30.70.1590">
    <property type="match status" value="1"/>
</dbReference>
<evidence type="ECO:0000256" key="5">
    <source>
        <dbReference type="ARBA" id="ARBA00022840"/>
    </source>
</evidence>
<evidence type="ECO:0000256" key="4">
    <source>
        <dbReference type="ARBA" id="ARBA00022741"/>
    </source>
</evidence>
<dbReference type="Gene3D" id="1.10.10.820">
    <property type="match status" value="1"/>
</dbReference>
<dbReference type="Gene3D" id="1.20.5.190">
    <property type="match status" value="3"/>
</dbReference>
<feature type="binding site" evidence="11">
    <location>
        <begin position="180"/>
        <end position="187"/>
    </location>
    <ligand>
        <name>ATP</name>
        <dbReference type="ChEBI" id="CHEBI:30616"/>
    </ligand>
</feature>
<reference evidence="17" key="1">
    <citation type="submission" date="2025-08" db="UniProtKB">
        <authorList>
            <consortium name="Ensembl"/>
        </authorList>
    </citation>
    <scope>IDENTIFICATION</scope>
</reference>
<dbReference type="SMART" id="SM01132">
    <property type="entry name" value="DIL"/>
    <property type="match status" value="1"/>
</dbReference>
<feature type="region of interest" description="Disordered" evidence="13">
    <location>
        <begin position="992"/>
        <end position="1032"/>
    </location>
</feature>
<dbReference type="GO" id="GO:0005737">
    <property type="term" value="C:cytoplasm"/>
    <property type="evidence" value="ECO:0007669"/>
    <property type="project" value="TreeGrafter"/>
</dbReference>
<keyword evidence="10 11" id="KW-0009">Actin-binding</keyword>
<evidence type="ECO:0000256" key="12">
    <source>
        <dbReference type="SAM" id="Coils"/>
    </source>
</evidence>
<dbReference type="PROSITE" id="PS50096">
    <property type="entry name" value="IQ"/>
    <property type="match status" value="5"/>
</dbReference>
<keyword evidence="9 11" id="KW-0505">Motor protein</keyword>
<feature type="domain" description="Dilute" evidence="14">
    <location>
        <begin position="1487"/>
        <end position="1765"/>
    </location>
</feature>
<organism evidence="17 18">
    <name type="scientific">Salmo trutta</name>
    <name type="common">Brown trout</name>
    <dbReference type="NCBI Taxonomy" id="8032"/>
    <lineage>
        <taxon>Eukaryota</taxon>
        <taxon>Metazoa</taxon>
        <taxon>Chordata</taxon>
        <taxon>Craniata</taxon>
        <taxon>Vertebrata</taxon>
        <taxon>Euteleostomi</taxon>
        <taxon>Actinopterygii</taxon>
        <taxon>Neopterygii</taxon>
        <taxon>Teleostei</taxon>
        <taxon>Protacanthopterygii</taxon>
        <taxon>Salmoniformes</taxon>
        <taxon>Salmonidae</taxon>
        <taxon>Salmoninae</taxon>
        <taxon>Salmo</taxon>
    </lineage>
</organism>
<dbReference type="Gene3D" id="3.40.850.10">
    <property type="entry name" value="Kinesin motor domain"/>
    <property type="match status" value="1"/>
</dbReference>
<dbReference type="GO" id="GO:0016459">
    <property type="term" value="C:myosin complex"/>
    <property type="evidence" value="ECO:0007669"/>
    <property type="project" value="UniProtKB-KW"/>
</dbReference>
<keyword evidence="8 11" id="KW-0518">Myosin</keyword>
<proteinExistence type="inferred from homology"/>
<comment type="similarity">
    <text evidence="1 11">Belongs to the TRAFAC class myosin-kinesin ATPase superfamily. Myosin family.</text>
</comment>
<keyword evidence="18" id="KW-1185">Reference proteome</keyword>
<keyword evidence="6" id="KW-0112">Calmodulin-binding</keyword>
<dbReference type="PRINTS" id="PR00193">
    <property type="entry name" value="MYOSINHEAVY"/>
</dbReference>
<dbReference type="InterPro" id="IPR036961">
    <property type="entry name" value="Kinesin_motor_dom_sf"/>
</dbReference>
<dbReference type="InterPro" id="IPR036103">
    <property type="entry name" value="MYSc_Myo5"/>
</dbReference>
<feature type="region of interest" description="Disordered" evidence="13">
    <location>
        <begin position="593"/>
        <end position="627"/>
    </location>
</feature>
<protein>
    <submittedName>
        <fullName evidence="17">Myosin VB</fullName>
    </submittedName>
</protein>
<feature type="domain" description="Myosin N-terminal SH3-like" evidence="16">
    <location>
        <begin position="25"/>
        <end position="77"/>
    </location>
</feature>
<dbReference type="InterPro" id="IPR001609">
    <property type="entry name" value="Myosin_head_motor_dom-like"/>
</dbReference>
<evidence type="ECO:0000256" key="9">
    <source>
        <dbReference type="ARBA" id="ARBA00023175"/>
    </source>
</evidence>
<dbReference type="Pfam" id="PF00612">
    <property type="entry name" value="IQ"/>
    <property type="match status" value="5"/>
</dbReference>
<feature type="region of interest" description="Actin-binding" evidence="11">
    <location>
        <begin position="636"/>
        <end position="658"/>
    </location>
</feature>
<dbReference type="PROSITE" id="PS51844">
    <property type="entry name" value="SH3_LIKE"/>
    <property type="match status" value="1"/>
</dbReference>
<evidence type="ECO:0000256" key="10">
    <source>
        <dbReference type="ARBA" id="ARBA00023203"/>
    </source>
</evidence>
<keyword evidence="4 11" id="KW-0547">Nucleotide-binding</keyword>
<evidence type="ECO:0000259" key="14">
    <source>
        <dbReference type="PROSITE" id="PS51126"/>
    </source>
</evidence>
<keyword evidence="2" id="KW-0597">Phosphoprotein</keyword>
<dbReference type="CDD" id="cd15477">
    <property type="entry name" value="Myo5b_CBD"/>
    <property type="match status" value="1"/>
</dbReference>
<dbReference type="CDD" id="cd01380">
    <property type="entry name" value="MYSc_Myo5"/>
    <property type="match status" value="1"/>
</dbReference>
<dbReference type="GO" id="GO:0000146">
    <property type="term" value="F:microfilament motor activity"/>
    <property type="evidence" value="ECO:0007669"/>
    <property type="project" value="TreeGrafter"/>
</dbReference>
<dbReference type="PANTHER" id="PTHR13140:SF356">
    <property type="entry name" value="UNCONVENTIONAL MYOSIN-VB"/>
    <property type="match status" value="1"/>
</dbReference>
<dbReference type="InterPro" id="IPR002710">
    <property type="entry name" value="Dilute_dom"/>
</dbReference>
<dbReference type="InterPro" id="IPR027417">
    <property type="entry name" value="P-loop_NTPase"/>
</dbReference>
<evidence type="ECO:0000256" key="2">
    <source>
        <dbReference type="ARBA" id="ARBA00022553"/>
    </source>
</evidence>
<evidence type="ECO:0000256" key="8">
    <source>
        <dbReference type="ARBA" id="ARBA00023123"/>
    </source>
</evidence>
<evidence type="ECO:0000256" key="13">
    <source>
        <dbReference type="SAM" id="MobiDB-lite"/>
    </source>
</evidence>
<feature type="coiled-coil region" evidence="12">
    <location>
        <begin position="1137"/>
        <end position="1246"/>
    </location>
</feature>
<accession>A0A673ZRJ2</accession>
<dbReference type="InterPro" id="IPR004009">
    <property type="entry name" value="SH3_Myosin"/>
</dbReference>
<sequence>MKRQQKEPNTIAKKQEEKIDYEVYCQYTRVWIPDPEDVWRAAEIIKDYTEGEPILYLKLEDETPLEYRIGPKDNALPFLRNPDILVGENDLTALSYLHEPAVLHNLKVRFTESNHIYTYCGIVLVAINPYEQLQIYGEEVINAYSGQNMGDMDPHIFAVAEEAYKQMARDERNQSIIVSGESGAGKTVSAKYAMRFFATVGGSANDTNVEEKVLASSPIMEAIGNAKTTRNDNSSRFGKYIQIGFDRSYHIIGANMRTYLLEKSRVVFQAEDERNYHIFYQLCASASLPEFKDLALTSAEDFIFTSQGENIFIEGVNDAEDFEKTREAFTLLGVNDSNQSSIFRIIASILHLGNVEICSERDGDSCHILVFPHHKKLVTTSETYVKNMSRKQAANARDALAKHIYAHMFDWIVEYVNKSLHTSSKQHSFIGVLDIYGFETFEINSFEQFCINYANEKLQQQFNQHVFKLEQEEYMKEQIPWTLIDFYDNQPCIDVIEAKLGILDLLDEECKVPKGTDQNWCQKLYDRLSSSVHFQKPRMSNTSFIVIHFADKVEYQCDGFLEKNRDTVYEEQINILKASKFQLVADLFQDTNKDSSISTSSSSKSSRVNVRASKPTPKVPNKEHRKTVGHQFRSSLQLLMETLNATTPHYVRCIKPNDEKEAFSFESRRAVQQLRACGVLETIRISAAGYPSRWTYPDFFNRYRVLMKKSDMTVGDKKLVCRNLLETLVKDPDKFQFGKTKIFFRAGQVAYLEKLRADKFRSACIKIQKTVRGWLQRVRYQKIRKSAINLQRYGRGYMARRYAEQLRLTRAALICQKQYRMVRERRGYLRVRQGVVTIQAFTRGMLTRRIFQEFLLHHKAMIIQKHVRGWLTRRKFRRARNAAITIQCAYRRMRAKRELKQLKIEARSAQHLKKLNSGMENKIVQLQRKMDDQTNDLKTQNEQLVVAKASLGSEVNKLQKELEMMRSRQGDGSQLTSLQEELEKLRAELQEAHTHRKKLEEKHSNEKMGLEQRVEELDRENSMLKSEKEEMNRRILHHSKNQESSASQSVGRVQAELDEERQRYQNLLREFSKLEQRYDNLQEFQPGHKRNNSTQSSLESDSNYPSISTSELGDTDDAIQLVEEMGVEKAAMDIGVFMKLQKRVRELEQERKKLQVNLEKMEDQVNCKVESEDLAYNSLKRQELESENKKLKNDLNELRKAIADRASQNSSSNELQDGYKLLLCQLKTANEELEVRKEEILILRTQIVSAEPNNVPEWTDSKKPIDKEEAVRAYHGLCDKASDWGYLNEDGELGLAYQGLKQVARLLEAQLQSQARKHEDELAAFNTQIELLKDDIEKKQEMLNHTMSLSPEAQVEYSVQQEITRLTNDNLDLKELVEKLEKNERKLKKQLRIYMKKVPELEASSQPTKAKPQLTRQVTVQRREKDFEGMLEYYKEDEALLVKTLITDMKPHAVSATVPCLPAYILFMCIRHADYINDDQKVHSLLTSTINAIKKVLKKNNNDFEMTSFWLANTSRLLHCLKQYSGDEAFMTQNTSKQNEHCLKNFDLAEYRQVLSDLSIQIYQQLIKVAEHMMQPMIVSAMLESESIPSLAGVKPMGYRNRSSSMDGEGPGSYTLEALIKQLGQFHSVMGEHGLDPEIAGQVVRQLFYSINAVTLNNLLLRKDVCSWSTGMQLRYNISQMEEWLRGKNLHQSGAVVNIEPVIQAAQLLQVKKKTSQDAEAICSLCTSLTMQQIVKILNLYTPLNEFEERVTVSFIRNIQNRLQDRNDVPMLLVDTKHTFPVLFPYTPSALSLETLHIPANLSLDFLTRV</sequence>
<dbReference type="FunFam" id="3.30.70.1590:FF:000003">
    <property type="entry name" value="Myosin-Va isoform 1"/>
    <property type="match status" value="1"/>
</dbReference>
<dbReference type="PANTHER" id="PTHR13140">
    <property type="entry name" value="MYOSIN"/>
    <property type="match status" value="1"/>
</dbReference>
<dbReference type="GO" id="GO:0007015">
    <property type="term" value="P:actin filament organization"/>
    <property type="evidence" value="ECO:0007669"/>
    <property type="project" value="TreeGrafter"/>
</dbReference>
<dbReference type="GeneTree" id="ENSGT00940000155402"/>
<dbReference type="InterPro" id="IPR058662">
    <property type="entry name" value="Myo5a/b_dom"/>
</dbReference>
<dbReference type="FunFam" id="1.20.58.530:FF:000002">
    <property type="entry name" value="Class V myosin"/>
    <property type="match status" value="1"/>
</dbReference>
<dbReference type="Proteomes" id="UP000472277">
    <property type="component" value="Chromosome 15"/>
</dbReference>
<dbReference type="GO" id="GO:0016020">
    <property type="term" value="C:membrane"/>
    <property type="evidence" value="ECO:0007669"/>
    <property type="project" value="TreeGrafter"/>
</dbReference>
<dbReference type="FunFam" id="1.20.5.190:FF:000001">
    <property type="entry name" value="unconventional myosin-Va"/>
    <property type="match status" value="1"/>
</dbReference>
<evidence type="ECO:0000256" key="1">
    <source>
        <dbReference type="ARBA" id="ARBA00008314"/>
    </source>
</evidence>
<dbReference type="Pfam" id="PF25966">
    <property type="entry name" value="Myo5a"/>
    <property type="match status" value="1"/>
</dbReference>
<dbReference type="GO" id="GO:0005516">
    <property type="term" value="F:calmodulin binding"/>
    <property type="evidence" value="ECO:0007669"/>
    <property type="project" value="UniProtKB-KW"/>
</dbReference>
<dbReference type="Pfam" id="PF01843">
    <property type="entry name" value="DIL"/>
    <property type="match status" value="1"/>
</dbReference>
<dbReference type="Gene3D" id="1.20.58.530">
    <property type="match status" value="1"/>
</dbReference>
<dbReference type="SMART" id="SM00015">
    <property type="entry name" value="IQ"/>
    <property type="match status" value="6"/>
</dbReference>
<evidence type="ECO:0000259" key="16">
    <source>
        <dbReference type="PROSITE" id="PS51844"/>
    </source>
</evidence>
<dbReference type="Ensembl" id="ENSSTUT00000051712.1">
    <property type="protein sequence ID" value="ENSSTUP00000049478.1"/>
    <property type="gene ID" value="ENSSTUG00000020444.1"/>
</dbReference>
<feature type="region of interest" description="Disordered" evidence="13">
    <location>
        <begin position="1082"/>
        <end position="1112"/>
    </location>
</feature>
<dbReference type="InterPro" id="IPR000048">
    <property type="entry name" value="IQ_motif_EF-hand-BS"/>
</dbReference>
<dbReference type="GO" id="GO:0005524">
    <property type="term" value="F:ATP binding"/>
    <property type="evidence" value="ECO:0007669"/>
    <property type="project" value="UniProtKB-UniRule"/>
</dbReference>
<feature type="coiled-coil region" evidence="12">
    <location>
        <begin position="1297"/>
        <end position="1397"/>
    </location>
</feature>
<evidence type="ECO:0000256" key="6">
    <source>
        <dbReference type="ARBA" id="ARBA00022860"/>
    </source>
</evidence>
<keyword evidence="7 12" id="KW-0175">Coiled coil</keyword>
<feature type="compositionally biased region" description="Low complexity" evidence="13">
    <location>
        <begin position="595"/>
        <end position="606"/>
    </location>
</feature>
<evidence type="ECO:0000313" key="18">
    <source>
        <dbReference type="Proteomes" id="UP000472277"/>
    </source>
</evidence>
<dbReference type="FunFam" id="1.10.10.820:FF:000001">
    <property type="entry name" value="Myosin heavy chain"/>
    <property type="match status" value="1"/>
</dbReference>